<evidence type="ECO:0000256" key="2">
    <source>
        <dbReference type="ARBA" id="ARBA00012438"/>
    </source>
</evidence>
<accession>A0A846QVZ4</accession>
<dbReference type="SMART" id="SM00388">
    <property type="entry name" value="HisKA"/>
    <property type="match status" value="1"/>
</dbReference>
<dbReference type="Gene3D" id="3.40.50.2300">
    <property type="match status" value="1"/>
</dbReference>
<dbReference type="InterPro" id="IPR036890">
    <property type="entry name" value="HATPase_C_sf"/>
</dbReference>
<keyword evidence="5 10" id="KW-0418">Kinase</keyword>
<dbReference type="Pfam" id="PF07696">
    <property type="entry name" value="7TMR-DISMED2"/>
    <property type="match status" value="1"/>
</dbReference>
<evidence type="ECO:0000256" key="7">
    <source>
        <dbReference type="SAM" id="Phobius"/>
    </source>
</evidence>
<feature type="domain" description="Histidine kinase" evidence="8">
    <location>
        <begin position="428"/>
        <end position="649"/>
    </location>
</feature>
<evidence type="ECO:0000313" key="10">
    <source>
        <dbReference type="EMBL" id="NJB71100.1"/>
    </source>
</evidence>
<dbReference type="EC" id="2.7.13.3" evidence="2"/>
<keyword evidence="11" id="KW-1185">Reference proteome</keyword>
<dbReference type="Gene3D" id="1.10.287.130">
    <property type="match status" value="1"/>
</dbReference>
<feature type="transmembrane region" description="Helical" evidence="7">
    <location>
        <begin position="342"/>
        <end position="362"/>
    </location>
</feature>
<dbReference type="Pfam" id="PF00072">
    <property type="entry name" value="Response_reg"/>
    <property type="match status" value="1"/>
</dbReference>
<evidence type="ECO:0000259" key="9">
    <source>
        <dbReference type="PROSITE" id="PS50110"/>
    </source>
</evidence>
<keyword evidence="7" id="KW-0812">Transmembrane</keyword>
<evidence type="ECO:0000256" key="3">
    <source>
        <dbReference type="ARBA" id="ARBA00022553"/>
    </source>
</evidence>
<feature type="domain" description="Response regulatory" evidence="9">
    <location>
        <begin position="673"/>
        <end position="793"/>
    </location>
</feature>
<dbReference type="PROSITE" id="PS50110">
    <property type="entry name" value="RESPONSE_REGULATORY"/>
    <property type="match status" value="1"/>
</dbReference>
<dbReference type="SMART" id="SM00387">
    <property type="entry name" value="HATPase_c"/>
    <property type="match status" value="1"/>
</dbReference>
<reference evidence="10 11" key="1">
    <citation type="submission" date="2020-03" db="EMBL/GenBank/DDBJ databases">
        <title>Genomic Encyclopedia of Type Strains, Phase IV (KMG-IV): sequencing the most valuable type-strain genomes for metagenomic binning, comparative biology and taxonomic classification.</title>
        <authorList>
            <person name="Goeker M."/>
        </authorList>
    </citation>
    <scope>NUCLEOTIDE SEQUENCE [LARGE SCALE GENOMIC DNA]</scope>
    <source>
        <strain evidence="10 11">DSM 29762</strain>
    </source>
</reference>
<dbReference type="GO" id="GO:0009927">
    <property type="term" value="F:histidine phosphotransfer kinase activity"/>
    <property type="evidence" value="ECO:0007669"/>
    <property type="project" value="TreeGrafter"/>
</dbReference>
<organism evidence="10 11">
    <name type="scientific">Saonia flava</name>
    <dbReference type="NCBI Taxonomy" id="523696"/>
    <lineage>
        <taxon>Bacteria</taxon>
        <taxon>Pseudomonadati</taxon>
        <taxon>Bacteroidota</taxon>
        <taxon>Flavobacteriia</taxon>
        <taxon>Flavobacteriales</taxon>
        <taxon>Flavobacteriaceae</taxon>
        <taxon>Saonia</taxon>
    </lineage>
</organism>
<protein>
    <recommendedName>
        <fullName evidence="2">histidine kinase</fullName>
        <ecNumber evidence="2">2.7.13.3</ecNumber>
    </recommendedName>
</protein>
<evidence type="ECO:0000256" key="6">
    <source>
        <dbReference type="PROSITE-ProRule" id="PRU00169"/>
    </source>
</evidence>
<dbReference type="RefSeq" id="WP_167962542.1">
    <property type="nucleotide sequence ID" value="NZ_JAATJJ010000001.1"/>
</dbReference>
<keyword evidence="3 6" id="KW-0597">Phosphoprotein</keyword>
<dbReference type="AlphaFoldDB" id="A0A846QVZ4"/>
<evidence type="ECO:0000256" key="1">
    <source>
        <dbReference type="ARBA" id="ARBA00000085"/>
    </source>
</evidence>
<dbReference type="Proteomes" id="UP000590442">
    <property type="component" value="Unassembled WGS sequence"/>
</dbReference>
<dbReference type="InterPro" id="IPR004358">
    <property type="entry name" value="Sig_transdc_His_kin-like_C"/>
</dbReference>
<dbReference type="GO" id="GO:0005886">
    <property type="term" value="C:plasma membrane"/>
    <property type="evidence" value="ECO:0007669"/>
    <property type="project" value="TreeGrafter"/>
</dbReference>
<dbReference type="InterPro" id="IPR003661">
    <property type="entry name" value="HisK_dim/P_dom"/>
</dbReference>
<dbReference type="Gene3D" id="3.30.565.10">
    <property type="entry name" value="Histidine kinase-like ATPase, C-terminal domain"/>
    <property type="match status" value="1"/>
</dbReference>
<dbReference type="PANTHER" id="PTHR43047:SF72">
    <property type="entry name" value="OSMOSENSING HISTIDINE PROTEIN KINASE SLN1"/>
    <property type="match status" value="1"/>
</dbReference>
<feature type="transmembrane region" description="Helical" evidence="7">
    <location>
        <begin position="252"/>
        <end position="272"/>
    </location>
</feature>
<dbReference type="InterPro" id="IPR003594">
    <property type="entry name" value="HATPase_dom"/>
</dbReference>
<dbReference type="PRINTS" id="PR00344">
    <property type="entry name" value="BCTRLSENSOR"/>
</dbReference>
<evidence type="ECO:0000259" key="8">
    <source>
        <dbReference type="PROSITE" id="PS50109"/>
    </source>
</evidence>
<dbReference type="InterPro" id="IPR005467">
    <property type="entry name" value="His_kinase_dom"/>
</dbReference>
<dbReference type="SUPFAM" id="SSF47384">
    <property type="entry name" value="Homodimeric domain of signal transducing histidine kinase"/>
    <property type="match status" value="1"/>
</dbReference>
<dbReference type="Pfam" id="PF00512">
    <property type="entry name" value="HisKA"/>
    <property type="match status" value="1"/>
</dbReference>
<evidence type="ECO:0000256" key="5">
    <source>
        <dbReference type="ARBA" id="ARBA00022777"/>
    </source>
</evidence>
<gene>
    <name evidence="10" type="ORF">GGR42_001562</name>
</gene>
<dbReference type="Pfam" id="PF02518">
    <property type="entry name" value="HATPase_c"/>
    <property type="match status" value="1"/>
</dbReference>
<dbReference type="CDD" id="cd00082">
    <property type="entry name" value="HisKA"/>
    <property type="match status" value="1"/>
</dbReference>
<evidence type="ECO:0000313" key="11">
    <source>
        <dbReference type="Proteomes" id="UP000590442"/>
    </source>
</evidence>
<feature type="transmembrane region" description="Helical" evidence="7">
    <location>
        <begin position="284"/>
        <end position="306"/>
    </location>
</feature>
<dbReference type="SUPFAM" id="SSF55874">
    <property type="entry name" value="ATPase domain of HSP90 chaperone/DNA topoisomerase II/histidine kinase"/>
    <property type="match status" value="1"/>
</dbReference>
<dbReference type="InterPro" id="IPR011006">
    <property type="entry name" value="CheY-like_superfamily"/>
</dbReference>
<dbReference type="CDD" id="cd17546">
    <property type="entry name" value="REC_hyHK_CKI1_RcsC-like"/>
    <property type="match status" value="1"/>
</dbReference>
<evidence type="ECO:0000256" key="4">
    <source>
        <dbReference type="ARBA" id="ARBA00022679"/>
    </source>
</evidence>
<comment type="catalytic activity">
    <reaction evidence="1">
        <text>ATP + protein L-histidine = ADP + protein N-phospho-L-histidine.</text>
        <dbReference type="EC" id="2.7.13.3"/>
    </reaction>
</comment>
<dbReference type="InterPro" id="IPR011623">
    <property type="entry name" value="7TMR_DISM_rcpt_extracell_dom1"/>
</dbReference>
<feature type="transmembrane region" description="Helical" evidence="7">
    <location>
        <begin position="192"/>
        <end position="213"/>
    </location>
</feature>
<keyword evidence="7" id="KW-0472">Membrane</keyword>
<dbReference type="SUPFAM" id="SSF52172">
    <property type="entry name" value="CheY-like"/>
    <property type="match status" value="1"/>
</dbReference>
<dbReference type="Pfam" id="PF07695">
    <property type="entry name" value="7TMR-DISM_7TM"/>
    <property type="match status" value="1"/>
</dbReference>
<dbReference type="InterPro" id="IPR036097">
    <property type="entry name" value="HisK_dim/P_sf"/>
</dbReference>
<feature type="modified residue" description="4-aspartylphosphate" evidence="6">
    <location>
        <position position="723"/>
    </location>
</feature>
<dbReference type="PROSITE" id="PS50109">
    <property type="entry name" value="HIS_KIN"/>
    <property type="match status" value="1"/>
</dbReference>
<proteinExistence type="predicted"/>
<dbReference type="Gene3D" id="2.60.40.2380">
    <property type="match status" value="1"/>
</dbReference>
<dbReference type="InterPro" id="IPR011622">
    <property type="entry name" value="7TMR_DISM_rcpt_extracell_dom2"/>
</dbReference>
<feature type="transmembrane region" description="Helical" evidence="7">
    <location>
        <begin position="220"/>
        <end position="237"/>
    </location>
</feature>
<dbReference type="EMBL" id="JAATJJ010000001">
    <property type="protein sequence ID" value="NJB71100.1"/>
    <property type="molecule type" value="Genomic_DNA"/>
</dbReference>
<dbReference type="InterPro" id="IPR001789">
    <property type="entry name" value="Sig_transdc_resp-reg_receiver"/>
</dbReference>
<feature type="transmembrane region" description="Helical" evidence="7">
    <location>
        <begin position="312"/>
        <end position="335"/>
    </location>
</feature>
<sequence length="798" mass="90622">MLLNKEIVLKRLLALSFFLSILISVNGQVVIDKTSQETFSIRPYAYLFNAGDEQYDFEYIQSNSEKLSFKPLTAFKENLGFSQDNLWIQFGIHNDTEKPMHFYLETGRPITDYVTLYTTNENGEAMVHKSGDVIPYNEKSVQHRKSVFRLELGANEELKGWIHLKSDGEVAVLPLDLYSQKDFIEKTYQEQIFYGFFYGILILACIIYGFFYFALRDKVFIFYGLYVLFIAMLQFSLDGFFHQYFTPQGGWLSNRAVIISALTSLLFFVKYGETFLDIKQHSKVLYLSHRVMLISIIACISILLLVPSSLPVAYPLANAVGLLVLFQMITSIVVLKRKKVKVDTYFVGGISFLIMGFIVFILNNFNLISSSFFTSNGAKFGIGLEIIFLSISMSNRIRTLRVENDKNQILALQRAKDMNEIKSSFISNISHELRTPLNLIMGVASSLKENREDMDLDEKCGLILNSSESLLGYIEDILDFTVIEKGNQELKEISFNLHDTINKITSVNAEKAKNKELDFIYSDISNLPKRIIGDRVKLVQILNNLLDNAIKFTESGTIELHIGHTIEKGNKIHLDFSISDTGIGISKEKMSTIFESFTKKSFLDKREFSGLGLGLYIVKNYVDLQKGHISIHNNYQKGITCKVSLVFPLDENELQKDILESSLSGQYNLKGCNILLAEDNKTNQTVIKLLAKKWENTTLTIANNGSEAIGFIKENTYDIVLMDLQMPVMDGFETTAMIRSGKISNVDMDIPIIVLTADSTDKTKKEIFRLGANDYMTKPINGNLLYKKIENNLVLTPK</sequence>
<comment type="caution">
    <text evidence="10">The sequence shown here is derived from an EMBL/GenBank/DDBJ whole genome shotgun (WGS) entry which is preliminary data.</text>
</comment>
<name>A0A846QVZ4_9FLAO</name>
<dbReference type="GO" id="GO:0000155">
    <property type="term" value="F:phosphorelay sensor kinase activity"/>
    <property type="evidence" value="ECO:0007669"/>
    <property type="project" value="InterPro"/>
</dbReference>
<dbReference type="PANTHER" id="PTHR43047">
    <property type="entry name" value="TWO-COMPONENT HISTIDINE PROTEIN KINASE"/>
    <property type="match status" value="1"/>
</dbReference>
<keyword evidence="4" id="KW-0808">Transferase</keyword>
<dbReference type="SMART" id="SM00448">
    <property type="entry name" value="REC"/>
    <property type="match status" value="1"/>
</dbReference>
<keyword evidence="7" id="KW-1133">Transmembrane helix</keyword>